<evidence type="ECO:0000313" key="3">
    <source>
        <dbReference type="RefSeq" id="XP_015518645.2"/>
    </source>
</evidence>
<gene>
    <name evidence="3" type="primary">LOC107223475</name>
</gene>
<keyword evidence="2" id="KW-1185">Reference proteome</keyword>
<name>A0A6J0BW31_NEOLC</name>
<protein>
    <submittedName>
        <fullName evidence="3">Uncharacterized protein LOC107223475</fullName>
    </submittedName>
</protein>
<dbReference type="Proteomes" id="UP000829291">
    <property type="component" value="Chromosome 6"/>
</dbReference>
<dbReference type="RefSeq" id="XP_015518645.2">
    <property type="nucleotide sequence ID" value="XM_015663159.2"/>
</dbReference>
<dbReference type="KEGG" id="nlo:107223475"/>
<sequence>MCVTGGEFAVDRVYIVSRTAALLNVTYKLDEIQRAITRQQQETYDDEESHGVEGNLQEQAAFDNAKEVNDPDDPDFVMQDNAEADPFINEADMQKRTVPTPRKRAQVDRQSTSI</sequence>
<dbReference type="InParanoid" id="A0A6J0BW31"/>
<reference evidence="3" key="1">
    <citation type="submission" date="2025-08" db="UniProtKB">
        <authorList>
            <consortium name="RefSeq"/>
        </authorList>
    </citation>
    <scope>IDENTIFICATION</scope>
    <source>
        <tissue evidence="3">Thorax and Abdomen</tissue>
    </source>
</reference>
<dbReference type="GeneID" id="107223475"/>
<feature type="region of interest" description="Disordered" evidence="1">
    <location>
        <begin position="85"/>
        <end position="114"/>
    </location>
</feature>
<organism evidence="3">
    <name type="scientific">Neodiprion lecontei</name>
    <name type="common">Redheaded pine sawfly</name>
    <dbReference type="NCBI Taxonomy" id="441921"/>
    <lineage>
        <taxon>Eukaryota</taxon>
        <taxon>Metazoa</taxon>
        <taxon>Ecdysozoa</taxon>
        <taxon>Arthropoda</taxon>
        <taxon>Hexapoda</taxon>
        <taxon>Insecta</taxon>
        <taxon>Pterygota</taxon>
        <taxon>Neoptera</taxon>
        <taxon>Endopterygota</taxon>
        <taxon>Hymenoptera</taxon>
        <taxon>Tenthredinoidea</taxon>
        <taxon>Diprionidae</taxon>
        <taxon>Diprioninae</taxon>
        <taxon>Neodiprion</taxon>
    </lineage>
</organism>
<accession>A0A6J0BW31</accession>
<evidence type="ECO:0000256" key="1">
    <source>
        <dbReference type="SAM" id="MobiDB-lite"/>
    </source>
</evidence>
<dbReference type="AlphaFoldDB" id="A0A6J0BW31"/>
<evidence type="ECO:0000313" key="2">
    <source>
        <dbReference type="Proteomes" id="UP000829291"/>
    </source>
</evidence>
<proteinExistence type="predicted"/>